<reference evidence="2 3" key="1">
    <citation type="submission" date="2024-02" db="EMBL/GenBank/DDBJ databases">
        <authorList>
            <person name="Daric V."/>
            <person name="Darras S."/>
        </authorList>
    </citation>
    <scope>NUCLEOTIDE SEQUENCE [LARGE SCALE GENOMIC DNA]</scope>
</reference>
<dbReference type="EMBL" id="CAWYQH010000001">
    <property type="protein sequence ID" value="CAK8672843.1"/>
    <property type="molecule type" value="Genomic_DNA"/>
</dbReference>
<evidence type="ECO:0000313" key="2">
    <source>
        <dbReference type="EMBL" id="CAK8672843.1"/>
    </source>
</evidence>
<name>A0ABP0F499_CLALP</name>
<feature type="compositionally biased region" description="Basic residues" evidence="1">
    <location>
        <begin position="145"/>
        <end position="154"/>
    </location>
</feature>
<protein>
    <recommendedName>
        <fullName evidence="4">CCHC-type domain-containing protein</fullName>
    </recommendedName>
</protein>
<feature type="region of interest" description="Disordered" evidence="1">
    <location>
        <begin position="69"/>
        <end position="113"/>
    </location>
</feature>
<evidence type="ECO:0000256" key="1">
    <source>
        <dbReference type="SAM" id="MobiDB-lite"/>
    </source>
</evidence>
<gene>
    <name evidence="2" type="ORF">CVLEPA_LOCUS2521</name>
</gene>
<feature type="compositionally biased region" description="Acidic residues" evidence="1">
    <location>
        <begin position="172"/>
        <end position="187"/>
    </location>
</feature>
<organism evidence="2 3">
    <name type="scientific">Clavelina lepadiformis</name>
    <name type="common">Light-bulb sea squirt</name>
    <name type="synonym">Ascidia lepadiformis</name>
    <dbReference type="NCBI Taxonomy" id="159417"/>
    <lineage>
        <taxon>Eukaryota</taxon>
        <taxon>Metazoa</taxon>
        <taxon>Chordata</taxon>
        <taxon>Tunicata</taxon>
        <taxon>Ascidiacea</taxon>
        <taxon>Aplousobranchia</taxon>
        <taxon>Clavelinidae</taxon>
        <taxon>Clavelina</taxon>
    </lineage>
</organism>
<sequence>MGVRTTKSNKIHTLLSPKYEGQEKTCSYFSETGHLVRDCHYRTQNQEQASNTSEEQSSCTTTDGIRFLQNIKSPADTEEPDPTPAEFLQPRHQQPQNSTPSAKQYEKGNVTKQPIIDQFDGFIIESTLPQGDNATLHSNRENKLQRQKSTKRRERTPNNSSDKKPPQQRQNEDEESETDFTESEDASTEFNSLNPEDMITCECSK</sequence>
<evidence type="ECO:0008006" key="4">
    <source>
        <dbReference type="Google" id="ProtNLM"/>
    </source>
</evidence>
<evidence type="ECO:0000313" key="3">
    <source>
        <dbReference type="Proteomes" id="UP001642483"/>
    </source>
</evidence>
<accession>A0ABP0F499</accession>
<keyword evidence="3" id="KW-1185">Reference proteome</keyword>
<comment type="caution">
    <text evidence="2">The sequence shown here is derived from an EMBL/GenBank/DDBJ whole genome shotgun (WGS) entry which is preliminary data.</text>
</comment>
<dbReference type="Proteomes" id="UP001642483">
    <property type="component" value="Unassembled WGS sequence"/>
</dbReference>
<proteinExistence type="predicted"/>
<feature type="compositionally biased region" description="Polar residues" evidence="1">
    <location>
        <begin position="91"/>
        <end position="102"/>
    </location>
</feature>
<feature type="region of interest" description="Disordered" evidence="1">
    <location>
        <begin position="129"/>
        <end position="205"/>
    </location>
</feature>